<dbReference type="InterPro" id="IPR000468">
    <property type="entry name" value="Barstar"/>
</dbReference>
<evidence type="ECO:0000313" key="3">
    <source>
        <dbReference type="EMBL" id="SEH50395.1"/>
    </source>
</evidence>
<dbReference type="Pfam" id="PF01337">
    <property type="entry name" value="Barstar"/>
    <property type="match status" value="1"/>
</dbReference>
<accession>A0A1H9PGP9</accession>
<dbReference type="SUPFAM" id="SSF52038">
    <property type="entry name" value="Barstar-related"/>
    <property type="match status" value="1"/>
</dbReference>
<evidence type="ECO:0000313" key="6">
    <source>
        <dbReference type="Proteomes" id="UP000199135"/>
    </source>
</evidence>
<dbReference type="InterPro" id="IPR035905">
    <property type="entry name" value="Barstar-like_sf"/>
</dbReference>
<name>A0A1H9PGP9_9ACTN</name>
<dbReference type="RefSeq" id="WP_078687565.1">
    <property type="nucleotide sequence ID" value="NZ_FNWT01000004.1"/>
</dbReference>
<comment type="similarity">
    <text evidence="1">Belongs to the barstar family.</text>
</comment>
<dbReference type="Gene3D" id="3.30.370.10">
    <property type="entry name" value="Barstar-like"/>
    <property type="match status" value="1"/>
</dbReference>
<evidence type="ECO:0000256" key="1">
    <source>
        <dbReference type="ARBA" id="ARBA00006845"/>
    </source>
</evidence>
<gene>
    <name evidence="4" type="ORF">SAMN05216446_0949</name>
    <name evidence="3" type="ORF">SAMN05216447_1045</name>
</gene>
<dbReference type="EMBL" id="FOGP01000003">
    <property type="protein sequence ID" value="SER47402.1"/>
    <property type="molecule type" value="Genomic_DNA"/>
</dbReference>
<protein>
    <submittedName>
        <fullName evidence="4">Barstar, RNAse (Barnase) inhibitor</fullName>
    </submittedName>
</protein>
<evidence type="ECO:0000313" key="5">
    <source>
        <dbReference type="Proteomes" id="UP000199128"/>
    </source>
</evidence>
<organism evidence="4 5">
    <name type="scientific">Parafannyhessea umbonata</name>
    <dbReference type="NCBI Taxonomy" id="604330"/>
    <lineage>
        <taxon>Bacteria</taxon>
        <taxon>Bacillati</taxon>
        <taxon>Actinomycetota</taxon>
        <taxon>Coriobacteriia</taxon>
        <taxon>Coriobacteriales</taxon>
        <taxon>Atopobiaceae</taxon>
        <taxon>Parafannyhessea</taxon>
    </lineage>
</organism>
<reference evidence="4" key="1">
    <citation type="submission" date="2016-10" db="EMBL/GenBank/DDBJ databases">
        <authorList>
            <person name="de Groot N.N."/>
        </authorList>
    </citation>
    <scope>NUCLEOTIDE SEQUENCE [LARGE SCALE GENOMIC DNA]</scope>
    <source>
        <strain evidence="4">KHGC19</strain>
    </source>
</reference>
<evidence type="ECO:0000259" key="2">
    <source>
        <dbReference type="Pfam" id="PF01337"/>
    </source>
</evidence>
<dbReference type="Proteomes" id="UP000199128">
    <property type="component" value="Unassembled WGS sequence"/>
</dbReference>
<reference evidence="5 6" key="2">
    <citation type="submission" date="2016-10" db="EMBL/GenBank/DDBJ databases">
        <authorList>
            <person name="Varghese N."/>
            <person name="Submissions S."/>
        </authorList>
    </citation>
    <scope>NUCLEOTIDE SEQUENCE [LARGE SCALE GENOMIC DNA]</scope>
    <source>
        <strain evidence="5">KHGC19</strain>
        <strain evidence="3 6">WCP15</strain>
    </source>
</reference>
<dbReference type="Proteomes" id="UP000199135">
    <property type="component" value="Unassembled WGS sequence"/>
</dbReference>
<dbReference type="AlphaFoldDB" id="A0A1H9PGP9"/>
<evidence type="ECO:0000313" key="4">
    <source>
        <dbReference type="EMBL" id="SER47402.1"/>
    </source>
</evidence>
<dbReference type="EMBL" id="FNWT01000004">
    <property type="protein sequence ID" value="SEH50395.1"/>
    <property type="molecule type" value="Genomic_DNA"/>
</dbReference>
<proteinExistence type="inferred from homology"/>
<keyword evidence="6" id="KW-1185">Reference proteome</keyword>
<sequence length="90" mass="10544">MRELRLYETDFPDARSVHDYLAEHLGFPSYYGANLAALQDCLEDLEDPVSIVVERVDDDHWDERPWFGRICDVLIRAAREGDVLHLSIRR</sequence>
<feature type="domain" description="Barstar (barnase inhibitor)" evidence="2">
    <location>
        <begin position="4"/>
        <end position="80"/>
    </location>
</feature>